<dbReference type="Gene3D" id="3.40.1010.10">
    <property type="entry name" value="Cobalt-precorrin-4 Transmethylase, Domain 1"/>
    <property type="match status" value="1"/>
</dbReference>
<dbReference type="CDD" id="cd11642">
    <property type="entry name" value="SUMT"/>
    <property type="match status" value="1"/>
</dbReference>
<evidence type="ECO:0000256" key="11">
    <source>
        <dbReference type="HAMAP-Rule" id="MF_00027"/>
    </source>
</evidence>
<keyword evidence="3" id="KW-0489">Methyltransferase</keyword>
<dbReference type="Proteomes" id="UP001334804">
    <property type="component" value="Chromosome"/>
</dbReference>
<dbReference type="CDD" id="cd03130">
    <property type="entry name" value="GATase1_CobB"/>
    <property type="match status" value="1"/>
</dbReference>
<dbReference type="InterPro" id="IPR011698">
    <property type="entry name" value="GATase_3"/>
</dbReference>
<evidence type="ECO:0000259" key="13">
    <source>
        <dbReference type="Pfam" id="PF00590"/>
    </source>
</evidence>
<evidence type="ECO:0000256" key="2">
    <source>
        <dbReference type="ARBA" id="ARBA00022598"/>
    </source>
</evidence>
<keyword evidence="7 11" id="KW-0067">ATP-binding</keyword>
<keyword evidence="10" id="KW-0627">Porphyrin biosynthesis</keyword>
<evidence type="ECO:0000256" key="7">
    <source>
        <dbReference type="ARBA" id="ARBA00022840"/>
    </source>
</evidence>
<keyword evidence="17" id="KW-1185">Reference proteome</keyword>
<evidence type="ECO:0000259" key="14">
    <source>
        <dbReference type="Pfam" id="PF01656"/>
    </source>
</evidence>
<proteinExistence type="inferred from homology"/>
<dbReference type="SUPFAM" id="SSF52540">
    <property type="entry name" value="P-loop containing nucleoside triphosphate hydrolases"/>
    <property type="match status" value="1"/>
</dbReference>
<comment type="function">
    <text evidence="11">Catalyzes the ATP-dependent amidation of the two carboxylate groups at positions a and c of hydrogenobyrinate, using either L-glutamine or ammonia as the nitrogen source.</text>
</comment>
<dbReference type="InterPro" id="IPR027417">
    <property type="entry name" value="P-loop_NTPase"/>
</dbReference>
<dbReference type="CDD" id="cd05388">
    <property type="entry name" value="CobB_N"/>
    <property type="match status" value="1"/>
</dbReference>
<dbReference type="Pfam" id="PF01656">
    <property type="entry name" value="CbiA"/>
    <property type="match status" value="1"/>
</dbReference>
<protein>
    <recommendedName>
        <fullName evidence="11">Hydrogenobyrinate a,c-diamide synthase</fullName>
        <ecNumber evidence="11">6.3.5.9</ecNumber>
    </recommendedName>
    <alternativeName>
        <fullName evidence="11">Hydrogenobyrinic acid a,c-diamide synthase</fullName>
    </alternativeName>
</protein>
<comment type="similarity">
    <text evidence="11">Belongs to the CobB/CbiA family.</text>
</comment>
<dbReference type="Gene3D" id="3.30.950.10">
    <property type="entry name" value="Methyltransferase, Cobalt-precorrin-4 Transmethylase, Domain 2"/>
    <property type="match status" value="1"/>
</dbReference>
<dbReference type="SUPFAM" id="SSF53790">
    <property type="entry name" value="Tetrapyrrole methylase"/>
    <property type="match status" value="1"/>
</dbReference>
<organism evidence="16 17">
    <name type="scientific">Micromonospora peucetia</name>
    <dbReference type="NCBI Taxonomy" id="47871"/>
    <lineage>
        <taxon>Bacteria</taxon>
        <taxon>Bacillati</taxon>
        <taxon>Actinomycetota</taxon>
        <taxon>Actinomycetes</taxon>
        <taxon>Micromonosporales</taxon>
        <taxon>Micromonosporaceae</taxon>
        <taxon>Micromonospora</taxon>
    </lineage>
</organism>
<name>A0ABZ1EB59_9ACTN</name>
<dbReference type="EMBL" id="CP109071">
    <property type="protein sequence ID" value="WSA31216.1"/>
    <property type="molecule type" value="Genomic_DNA"/>
</dbReference>
<dbReference type="PANTHER" id="PTHR43873:SF1">
    <property type="entry name" value="COBYRINATE A,C-DIAMIDE SYNTHASE"/>
    <property type="match status" value="1"/>
</dbReference>
<evidence type="ECO:0000256" key="4">
    <source>
        <dbReference type="ARBA" id="ARBA00022679"/>
    </source>
</evidence>
<dbReference type="InterPro" id="IPR014777">
    <property type="entry name" value="4pyrrole_Mease_sub1"/>
</dbReference>
<keyword evidence="2 11" id="KW-0436">Ligase</keyword>
<comment type="cofactor">
    <cofactor evidence="1 11">
        <name>Mg(2+)</name>
        <dbReference type="ChEBI" id="CHEBI:18420"/>
    </cofactor>
</comment>
<dbReference type="NCBIfam" id="NF004790">
    <property type="entry name" value="PRK06136.1"/>
    <property type="match status" value="1"/>
</dbReference>
<dbReference type="EC" id="6.3.5.9" evidence="11"/>
<dbReference type="SUPFAM" id="SSF52317">
    <property type="entry name" value="Class I glutamine amidotransferase-like"/>
    <property type="match status" value="1"/>
</dbReference>
<gene>
    <name evidence="11" type="primary">cobB</name>
    <name evidence="16" type="ORF">OIE14_24180</name>
</gene>
<evidence type="ECO:0000256" key="6">
    <source>
        <dbReference type="ARBA" id="ARBA00022741"/>
    </source>
</evidence>
<evidence type="ECO:0000256" key="8">
    <source>
        <dbReference type="ARBA" id="ARBA00022842"/>
    </source>
</evidence>
<evidence type="ECO:0000256" key="9">
    <source>
        <dbReference type="ARBA" id="ARBA00022962"/>
    </source>
</evidence>
<comment type="miscellaneous">
    <text evidence="11">The a and c carboxylates of hydrogenobyrinate are activated for nucleophilic attack via formation of a phosphorylated intermediate by ATP. CobB catalyzes first the amidation of the c-carboxylate, and then that of the a-carboxylate.</text>
</comment>
<dbReference type="InterPro" id="IPR004484">
    <property type="entry name" value="CbiA/CobB_synth"/>
</dbReference>
<feature type="domain" description="CobB/CobQ-like glutamine amidotransferase" evidence="15">
    <location>
        <begin position="257"/>
        <end position="449"/>
    </location>
</feature>
<evidence type="ECO:0000259" key="15">
    <source>
        <dbReference type="Pfam" id="PF07685"/>
    </source>
</evidence>
<feature type="active site" description="Nucleophile" evidence="11">
    <location>
        <position position="340"/>
    </location>
</feature>
<evidence type="ECO:0000313" key="16">
    <source>
        <dbReference type="EMBL" id="WSA31216.1"/>
    </source>
</evidence>
<reference evidence="16 17" key="1">
    <citation type="submission" date="2022-10" db="EMBL/GenBank/DDBJ databases">
        <title>The complete genomes of actinobacterial strains from the NBC collection.</title>
        <authorList>
            <person name="Joergensen T.S."/>
            <person name="Alvarez Arevalo M."/>
            <person name="Sterndorff E.B."/>
            <person name="Faurdal D."/>
            <person name="Vuksanovic O."/>
            <person name="Mourched A.-S."/>
            <person name="Charusanti P."/>
            <person name="Shaw S."/>
            <person name="Blin K."/>
            <person name="Weber T."/>
        </authorList>
    </citation>
    <scope>NUCLEOTIDE SEQUENCE [LARGE SCALE GENOMIC DNA]</scope>
    <source>
        <strain evidence="16 17">NBC 01809</strain>
    </source>
</reference>
<evidence type="ECO:0000256" key="12">
    <source>
        <dbReference type="SAM" id="MobiDB-lite"/>
    </source>
</evidence>
<dbReference type="Gene3D" id="3.40.50.300">
    <property type="entry name" value="P-loop containing nucleotide triphosphate hydrolases"/>
    <property type="match status" value="1"/>
</dbReference>
<dbReference type="InterPro" id="IPR002586">
    <property type="entry name" value="CobQ/CobB/MinD/ParA_Nub-bd_dom"/>
</dbReference>
<comment type="catalytic activity">
    <reaction evidence="11">
        <text>hydrogenobyrinate + 2 L-glutamine + 2 ATP + 2 H2O = hydrogenobyrinate a,c-diamide + 2 L-glutamate + 2 ADP + 2 phosphate + 2 H(+)</text>
        <dbReference type="Rhea" id="RHEA:12544"/>
        <dbReference type="ChEBI" id="CHEBI:15377"/>
        <dbReference type="ChEBI" id="CHEBI:15378"/>
        <dbReference type="ChEBI" id="CHEBI:29985"/>
        <dbReference type="ChEBI" id="CHEBI:30616"/>
        <dbReference type="ChEBI" id="CHEBI:43474"/>
        <dbReference type="ChEBI" id="CHEBI:58359"/>
        <dbReference type="ChEBI" id="CHEBI:77873"/>
        <dbReference type="ChEBI" id="CHEBI:77874"/>
        <dbReference type="ChEBI" id="CHEBI:456216"/>
        <dbReference type="EC" id="6.3.5.9"/>
    </reaction>
</comment>
<keyword evidence="6 11" id="KW-0547">Nucleotide-binding</keyword>
<evidence type="ECO:0000256" key="1">
    <source>
        <dbReference type="ARBA" id="ARBA00001946"/>
    </source>
</evidence>
<evidence type="ECO:0000256" key="5">
    <source>
        <dbReference type="ARBA" id="ARBA00022691"/>
    </source>
</evidence>
<comment type="pathway">
    <text evidence="11">Cofactor biosynthesis; adenosylcobalamin biosynthesis; cob(II)yrinate a,c-diamide from precorrin-2 (aerobic route): step 9/10.</text>
</comment>
<accession>A0ABZ1EB59</accession>
<evidence type="ECO:0000256" key="10">
    <source>
        <dbReference type="ARBA" id="ARBA00023244"/>
    </source>
</evidence>
<dbReference type="HAMAP" id="MF_00027">
    <property type="entry name" value="CobB_CbiA"/>
    <property type="match status" value="1"/>
</dbReference>
<dbReference type="InterPro" id="IPR029062">
    <property type="entry name" value="Class_I_gatase-like"/>
</dbReference>
<dbReference type="NCBIfam" id="TIGR01469">
    <property type="entry name" value="cobA_cysG_Cterm"/>
    <property type="match status" value="1"/>
</dbReference>
<dbReference type="InterPro" id="IPR006366">
    <property type="entry name" value="CobA/CysG_C"/>
</dbReference>
<dbReference type="InterPro" id="IPR035996">
    <property type="entry name" value="4pyrrol_Methylase_sf"/>
</dbReference>
<dbReference type="NCBIfam" id="TIGR00379">
    <property type="entry name" value="cobB"/>
    <property type="match status" value="1"/>
</dbReference>
<dbReference type="PROSITE" id="PS51274">
    <property type="entry name" value="GATASE_COBBQ"/>
    <property type="match status" value="1"/>
</dbReference>
<feature type="region of interest" description="Disordered" evidence="12">
    <location>
        <begin position="470"/>
        <end position="509"/>
    </location>
</feature>
<keyword evidence="8 11" id="KW-0460">Magnesium</keyword>
<keyword evidence="11" id="KW-0169">Cobalamin biosynthesis</keyword>
<evidence type="ECO:0000256" key="3">
    <source>
        <dbReference type="ARBA" id="ARBA00022603"/>
    </source>
</evidence>
<keyword evidence="5" id="KW-0949">S-adenosyl-L-methionine</keyword>
<dbReference type="PANTHER" id="PTHR43873">
    <property type="entry name" value="COBYRINATE A,C-DIAMIDE SYNTHASE"/>
    <property type="match status" value="1"/>
</dbReference>
<dbReference type="NCBIfam" id="NF002204">
    <property type="entry name" value="PRK01077.1"/>
    <property type="match status" value="1"/>
</dbReference>
<sequence length="760" mass="78002">MVTALPRVLIAAPASGQGKTTVATGLMAALRRRGLAVSGHKVGPDYIDPGYHQLATGRRGRNLDPFLQGEQRVVPLLLHGAAADGPADIAVVEGVMGLLDGAVGRAGFASTAHVARLTRTPVLLVVDVSGASRSIAALVHGFATFDPQLVIAGVILNKVGSATHEAEIREAVAATGVPVLGALPRDAALDTPSRHLGLVPAAERATAARRTVDALAAHVAAGIDLEAVLTTARRAPALPGPAWDPAAEVGGRTVDATIAVASGPAFTFRYAETDELLTAAGVRLAPFDPLHAPELPDDTAALYLGGGFPEVYAAGLADNRPLRHAVASAVRAGLPVVAECAGLLYLTRELDGAPMTGVLDVRARMTERLTLGYREARALADSALTDAGDLVTGHEFHRTQVEPGPAATAAWRFRPRPSVAHGTATATVEGFVAGSGGTVHASYLHVHWAGYPHLAARFAAAAHRHRTGEVVRPGSADRGAPLPVGVPAGGAPVPDQRPTATPGQGRPAPKTGTVVLVGAGPGDPGLVTRRGLDRLAEADVVVTDRLVPHELLRQLRPGVRVVDVSKIPRGAFVPQERINQILVEEARAGHRVVRLKGGDPFVFGRGMEEVQACRAAGLPVEVVPGISSAVAVPELAGVPVTHRGLTQGFTVVSAHLPPDDPGSTVDWAGVARAGTTVVLLMAVQTLPAVTAALVAHGMDPATPAASIENGATPTQRVLHGRLDDIAEVAAAERLSPPAITVIGEVAAFARTAAPAPDVTV</sequence>
<evidence type="ECO:0000313" key="17">
    <source>
        <dbReference type="Proteomes" id="UP001334804"/>
    </source>
</evidence>
<dbReference type="InterPro" id="IPR014776">
    <property type="entry name" value="4pyrrole_Mease_sub2"/>
</dbReference>
<feature type="site" description="Increases nucleophilicity of active site Cys" evidence="11">
    <location>
        <position position="445"/>
    </location>
</feature>
<dbReference type="Pfam" id="PF00590">
    <property type="entry name" value="TP_methylase"/>
    <property type="match status" value="1"/>
</dbReference>
<comment type="domain">
    <text evidence="11">Comprises of two domains. The C-terminal domain contains the binding site for glutamine and catalyzes the hydrolysis of this substrate to glutamate and ammonia. The N-terminal domain is anticipated to bind ATP and hydrogenobyrinate and catalyzes the ultimate synthesis of the diamide product. The ammonia produced via the glutaminase domain is probably translocated to the adjacent domain via a molecular tunnel, where it reacts with an activated intermediate.</text>
</comment>
<keyword evidence="4" id="KW-0808">Transferase</keyword>
<keyword evidence="9 11" id="KW-0315">Glutamine amidotransferase</keyword>
<feature type="compositionally biased region" description="Low complexity" evidence="12">
    <location>
        <begin position="479"/>
        <end position="494"/>
    </location>
</feature>
<dbReference type="Gene3D" id="3.40.50.880">
    <property type="match status" value="1"/>
</dbReference>
<dbReference type="InterPro" id="IPR000878">
    <property type="entry name" value="4pyrrol_Mease"/>
</dbReference>
<dbReference type="Pfam" id="PF07685">
    <property type="entry name" value="GATase_3"/>
    <property type="match status" value="1"/>
</dbReference>
<feature type="domain" description="CobQ/CobB/MinD/ParA nucleotide binding" evidence="14">
    <location>
        <begin position="9"/>
        <end position="196"/>
    </location>
</feature>
<feature type="domain" description="Tetrapyrrole methylase" evidence="13">
    <location>
        <begin position="513"/>
        <end position="725"/>
    </location>
</feature>